<gene>
    <name evidence="1" type="ORF">Ciccas_012298</name>
</gene>
<protein>
    <submittedName>
        <fullName evidence="1">Uncharacterized protein</fullName>
    </submittedName>
</protein>
<organism evidence="1 2">
    <name type="scientific">Cichlidogyrus casuarinus</name>
    <dbReference type="NCBI Taxonomy" id="1844966"/>
    <lineage>
        <taxon>Eukaryota</taxon>
        <taxon>Metazoa</taxon>
        <taxon>Spiralia</taxon>
        <taxon>Lophotrochozoa</taxon>
        <taxon>Platyhelminthes</taxon>
        <taxon>Monogenea</taxon>
        <taxon>Monopisthocotylea</taxon>
        <taxon>Dactylogyridea</taxon>
        <taxon>Ancyrocephalidae</taxon>
        <taxon>Cichlidogyrus</taxon>
    </lineage>
</organism>
<evidence type="ECO:0000313" key="1">
    <source>
        <dbReference type="EMBL" id="KAL3309153.1"/>
    </source>
</evidence>
<sequence length="235" mass="26085">MIFRALEIQSRLYQSPYPFVNPAAFFYPAPLPPVPNIMSNWVSPELYGPESKVGCDKSEEMDAVNALLKEVVKASNQTTASPIAPPRPLHSFAKKTSIKSKRRMVGFYPGTRKRKEEDVGYAFDVMNRPKKMAFSSTPARQRSSSQSLSKSLVSLASDVSLVGTTMVISTKAMSDAEDEQMEPQLTNKQISRAPSQRYADGSLQSCHSGSHLNIATKFINPQVHMPFIFPSSMQF</sequence>
<name>A0ABD2PQ59_9PLAT</name>
<comment type="caution">
    <text evidence="1">The sequence shown here is derived from an EMBL/GenBank/DDBJ whole genome shotgun (WGS) entry which is preliminary data.</text>
</comment>
<reference evidence="1 2" key="1">
    <citation type="submission" date="2024-11" db="EMBL/GenBank/DDBJ databases">
        <title>Adaptive evolution of stress response genes in parasites aligns with host niche diversity.</title>
        <authorList>
            <person name="Hahn C."/>
            <person name="Resl P."/>
        </authorList>
    </citation>
    <scope>NUCLEOTIDE SEQUENCE [LARGE SCALE GENOMIC DNA]</scope>
    <source>
        <strain evidence="1">EGGRZ-B1_66</strain>
        <tissue evidence="1">Body</tissue>
    </source>
</reference>
<accession>A0ABD2PQ59</accession>
<dbReference type="AlphaFoldDB" id="A0ABD2PQ59"/>
<evidence type="ECO:0000313" key="2">
    <source>
        <dbReference type="Proteomes" id="UP001626550"/>
    </source>
</evidence>
<dbReference type="EMBL" id="JBJKFK010004232">
    <property type="protein sequence ID" value="KAL3309153.1"/>
    <property type="molecule type" value="Genomic_DNA"/>
</dbReference>
<proteinExistence type="predicted"/>
<dbReference type="Proteomes" id="UP001626550">
    <property type="component" value="Unassembled WGS sequence"/>
</dbReference>
<keyword evidence="2" id="KW-1185">Reference proteome</keyword>